<evidence type="ECO:0000313" key="3">
    <source>
        <dbReference type="Proteomes" id="UP000197025"/>
    </source>
</evidence>
<name>A0A212QUZ7_9CHLR</name>
<dbReference type="InterPro" id="IPR029052">
    <property type="entry name" value="Metallo-depent_PP-like"/>
</dbReference>
<dbReference type="Pfam" id="PF00149">
    <property type="entry name" value="Metallophos"/>
    <property type="match status" value="1"/>
</dbReference>
<dbReference type="InParanoid" id="A0A212QUZ7"/>
<dbReference type="Proteomes" id="UP000197025">
    <property type="component" value="Unassembled WGS sequence"/>
</dbReference>
<proteinExistence type="predicted"/>
<evidence type="ECO:0000259" key="1">
    <source>
        <dbReference type="Pfam" id="PF00149"/>
    </source>
</evidence>
<sequence>MKAEGRLRILAVSDQVVEPLYSPRAREWLAPVHLILSCGDLPYGYLEFLMEVFNAPLFYVHGNHDRPELCADGRIRLAPQGGQSLEGIVVWEQGLLLSGLGGSRRYHPEGSHQYTEGEMWVRVLRLVPRLLWNRWRYGRALDVFVAHAPPRAIGDAPDLAHQGFAAFRWLIHRFRPRYFLHGHVHFHGCRPIFQIGPTRVINVFPYYLLEL</sequence>
<reference evidence="3" key="1">
    <citation type="submission" date="2017-06" db="EMBL/GenBank/DDBJ databases">
        <authorList>
            <person name="Varghese N."/>
            <person name="Submissions S."/>
        </authorList>
    </citation>
    <scope>NUCLEOTIDE SEQUENCE [LARGE SCALE GENOMIC DNA]</scope>
    <source>
        <strain evidence="3">JAD2</strain>
    </source>
</reference>
<feature type="domain" description="Calcineurin-like phosphoesterase" evidence="1">
    <location>
        <begin position="31"/>
        <end position="185"/>
    </location>
</feature>
<evidence type="ECO:0000313" key="2">
    <source>
        <dbReference type="EMBL" id="SNB63394.1"/>
    </source>
</evidence>
<organism evidence="2 3">
    <name type="scientific">Thermoflexus hugenholtzii JAD2</name>
    <dbReference type="NCBI Taxonomy" id="877466"/>
    <lineage>
        <taxon>Bacteria</taxon>
        <taxon>Bacillati</taxon>
        <taxon>Chloroflexota</taxon>
        <taxon>Thermoflexia</taxon>
        <taxon>Thermoflexales</taxon>
        <taxon>Thermoflexaceae</taxon>
        <taxon>Thermoflexus</taxon>
    </lineage>
</organism>
<gene>
    <name evidence="2" type="ORF">SAMN02746019_00006310</name>
</gene>
<dbReference type="AlphaFoldDB" id="A0A212QUZ7"/>
<dbReference type="Gene3D" id="3.60.21.10">
    <property type="match status" value="1"/>
</dbReference>
<dbReference type="RefSeq" id="WP_088570901.1">
    <property type="nucleotide sequence ID" value="NZ_FYEK01000024.1"/>
</dbReference>
<dbReference type="GO" id="GO:0016787">
    <property type="term" value="F:hydrolase activity"/>
    <property type="evidence" value="ECO:0007669"/>
    <property type="project" value="InterPro"/>
</dbReference>
<keyword evidence="3" id="KW-1185">Reference proteome</keyword>
<dbReference type="SUPFAM" id="SSF56300">
    <property type="entry name" value="Metallo-dependent phosphatases"/>
    <property type="match status" value="1"/>
</dbReference>
<protein>
    <submittedName>
        <fullName evidence="2">Predicted phosphoesterase</fullName>
    </submittedName>
</protein>
<dbReference type="InterPro" id="IPR004843">
    <property type="entry name" value="Calcineurin-like_PHP"/>
</dbReference>
<accession>A0A212QUZ7</accession>
<dbReference type="EMBL" id="FYEK01000024">
    <property type="protein sequence ID" value="SNB63394.1"/>
    <property type="molecule type" value="Genomic_DNA"/>
</dbReference>
<dbReference type="OrthoDB" id="9783591at2"/>